<gene>
    <name evidence="1" type="ORF">Q6A48_22145</name>
</gene>
<accession>A0ABT9C912</accession>
<dbReference type="SUPFAM" id="SSF56399">
    <property type="entry name" value="ADP-ribosylation"/>
    <property type="match status" value="1"/>
</dbReference>
<dbReference type="Gene3D" id="2.180.10.10">
    <property type="entry name" value="RHS repeat-associated core"/>
    <property type="match status" value="1"/>
</dbReference>
<organism evidence="1 2">
    <name type="scientific">Pseudomonas citrulli</name>
    <dbReference type="NCBI Taxonomy" id="3064347"/>
    <lineage>
        <taxon>Bacteria</taxon>
        <taxon>Pseudomonadati</taxon>
        <taxon>Pseudomonadota</taxon>
        <taxon>Gammaproteobacteria</taxon>
        <taxon>Pseudomonadales</taxon>
        <taxon>Pseudomonadaceae</taxon>
        <taxon>Pseudomonas</taxon>
    </lineage>
</organism>
<sequence>MSSKKESFQVFYSYDPIDRHTGVRHSDGTSVRIFHRGDRIATEVADDAVHSVFEAQGAVLGQQTANGGGQETTLIAHDDKRSTLLSLRASQTVPQATAYSVSGYSPIDEASHRVLGFNGERHDKSSGFYLLGNGYRAFNTVLMRFNSPDNQSPFGEGGMNAYAYCAGDPVNRTDPTGHSWMSLFKGIANLAGRQSPTTQNFGDYVRVKFSTTQFKIYTRSSVDDTFKRVERFSRKEYTLEKAFDRAKKLNAEIINRQRSHANAAIESEVERRMRGDPIVQDLESKLRTAEIEAASAQKAFEKRQGRFRRGIYTPREKLAFSLRDAIQFRLDEMRNGIRNGIRIENELNELQTLRERKIATFVR</sequence>
<evidence type="ECO:0000313" key="1">
    <source>
        <dbReference type="EMBL" id="MDO7899594.1"/>
    </source>
</evidence>
<dbReference type="InterPro" id="IPR022385">
    <property type="entry name" value="Rhs_assc_core"/>
</dbReference>
<reference evidence="1 2" key="1">
    <citation type="submission" date="2023-07" db="EMBL/GenBank/DDBJ databases">
        <title>Identification of four novel Pseudomonas species associated with bacterial leaf spot of cucurbits.</title>
        <authorList>
            <person name="Fullem K.R."/>
        </authorList>
    </citation>
    <scope>NUCLEOTIDE SEQUENCE [LARGE SCALE GENOMIC DNA]</scope>
    <source>
        <strain evidence="1 2">K18</strain>
    </source>
</reference>
<dbReference type="Proteomes" id="UP001228019">
    <property type="component" value="Unassembled WGS sequence"/>
</dbReference>
<evidence type="ECO:0000313" key="2">
    <source>
        <dbReference type="Proteomes" id="UP001228019"/>
    </source>
</evidence>
<comment type="caution">
    <text evidence="1">The sequence shown here is derived from an EMBL/GenBank/DDBJ whole genome shotgun (WGS) entry which is preliminary data.</text>
</comment>
<keyword evidence="2" id="KW-1185">Reference proteome</keyword>
<protein>
    <submittedName>
        <fullName evidence="1">RHS repeat-associated core domain-containing protein</fullName>
    </submittedName>
</protein>
<dbReference type="NCBIfam" id="TIGR03696">
    <property type="entry name" value="Rhs_assc_core"/>
    <property type="match status" value="1"/>
</dbReference>
<proteinExistence type="predicted"/>
<dbReference type="RefSeq" id="WP_304556358.1">
    <property type="nucleotide sequence ID" value="NZ_JAUQOP010000045.1"/>
</dbReference>
<name>A0ABT9C912_9PSED</name>
<dbReference type="EMBL" id="JAUQOP010000045">
    <property type="protein sequence ID" value="MDO7899594.1"/>
    <property type="molecule type" value="Genomic_DNA"/>
</dbReference>